<accession>A0A820BHR7</accession>
<dbReference type="AlphaFoldDB" id="A0A820BHR7"/>
<organism evidence="2 3">
    <name type="scientific">Adineta steineri</name>
    <dbReference type="NCBI Taxonomy" id="433720"/>
    <lineage>
        <taxon>Eukaryota</taxon>
        <taxon>Metazoa</taxon>
        <taxon>Spiralia</taxon>
        <taxon>Gnathifera</taxon>
        <taxon>Rotifera</taxon>
        <taxon>Eurotatoria</taxon>
        <taxon>Bdelloidea</taxon>
        <taxon>Adinetida</taxon>
        <taxon>Adinetidae</taxon>
        <taxon>Adineta</taxon>
    </lineage>
</organism>
<feature type="non-terminal residue" evidence="2">
    <location>
        <position position="1"/>
    </location>
</feature>
<comment type="caution">
    <text evidence="2">The sequence shown here is derived from an EMBL/GenBank/DDBJ whole genome shotgun (WGS) entry which is preliminary data.</text>
</comment>
<evidence type="ECO:0000313" key="3">
    <source>
        <dbReference type="Proteomes" id="UP000663844"/>
    </source>
</evidence>
<evidence type="ECO:0000256" key="1">
    <source>
        <dbReference type="SAM" id="MobiDB-lite"/>
    </source>
</evidence>
<name>A0A820BHR7_9BILA</name>
<gene>
    <name evidence="2" type="ORF">OXD698_LOCUS40886</name>
</gene>
<sequence length="233" mass="25562">KSALANPEIKSPIHISNGGIDDLPIIKSINSENMKKSQIKSVIKPRLFNSNIHPQINKIVDSDEEMRPKSKSTDSVRIIRVANVTPKPLTNQSTDVKSTCLDGKDKNDEPFRLSTDIKNDKVSVQRVSSAKLPRKSNEPRVSRVGTTDSPLETTAGCIPISPLPVKTNDGLQNSVHVNRVSTAKKPTITLENETKSSTLISQLAQKRMKHKNPKKNAVESHVTIGPPSRQNTA</sequence>
<evidence type="ECO:0000313" key="2">
    <source>
        <dbReference type="EMBL" id="CAF4201924.1"/>
    </source>
</evidence>
<reference evidence="2" key="1">
    <citation type="submission" date="2021-02" db="EMBL/GenBank/DDBJ databases">
        <authorList>
            <person name="Nowell W R."/>
        </authorList>
    </citation>
    <scope>NUCLEOTIDE SEQUENCE</scope>
</reference>
<feature type="region of interest" description="Disordered" evidence="1">
    <location>
        <begin position="128"/>
        <end position="155"/>
    </location>
</feature>
<dbReference type="Proteomes" id="UP000663844">
    <property type="component" value="Unassembled WGS sequence"/>
</dbReference>
<dbReference type="EMBL" id="CAJOAZ010009350">
    <property type="protein sequence ID" value="CAF4201924.1"/>
    <property type="molecule type" value="Genomic_DNA"/>
</dbReference>
<feature type="region of interest" description="Disordered" evidence="1">
    <location>
        <begin position="204"/>
        <end position="233"/>
    </location>
</feature>
<protein>
    <submittedName>
        <fullName evidence="2">Uncharacterized protein</fullName>
    </submittedName>
</protein>
<proteinExistence type="predicted"/>